<evidence type="ECO:0000256" key="3">
    <source>
        <dbReference type="ARBA" id="ARBA00008654"/>
    </source>
</evidence>
<protein>
    <submittedName>
        <fullName evidence="9">Gamma-butyrobetaine,2-oxoglutarate dioxygenase</fullName>
    </submittedName>
</protein>
<dbReference type="SUPFAM" id="SSF51197">
    <property type="entry name" value="Clavaminate synthase-like"/>
    <property type="match status" value="1"/>
</dbReference>
<dbReference type="InterPro" id="IPR003819">
    <property type="entry name" value="TauD/TfdA-like"/>
</dbReference>
<dbReference type="InterPro" id="IPR042098">
    <property type="entry name" value="TauD-like_sf"/>
</dbReference>
<evidence type="ECO:0000256" key="1">
    <source>
        <dbReference type="ARBA" id="ARBA00001954"/>
    </source>
</evidence>
<evidence type="ECO:0000313" key="9">
    <source>
        <dbReference type="EMBL" id="ESR24075.1"/>
    </source>
</evidence>
<dbReference type="Proteomes" id="UP000017819">
    <property type="component" value="Unassembled WGS sequence"/>
</dbReference>
<accession>V4RLF8</accession>
<comment type="similarity">
    <text evidence="3">Belongs to the gamma-BBH/TMLD family.</text>
</comment>
<feature type="domain" description="TauD/TfdA-like" evidence="8">
    <location>
        <begin position="122"/>
        <end position="358"/>
    </location>
</feature>
<comment type="cofactor">
    <cofactor evidence="2">
        <name>L-ascorbate</name>
        <dbReference type="ChEBI" id="CHEBI:38290"/>
    </cofactor>
</comment>
<organism evidence="9 10">
    <name type="scientific">Lutibaculum baratangense AMV1</name>
    <dbReference type="NCBI Taxonomy" id="631454"/>
    <lineage>
        <taxon>Bacteria</taxon>
        <taxon>Pseudomonadati</taxon>
        <taxon>Pseudomonadota</taxon>
        <taxon>Alphaproteobacteria</taxon>
        <taxon>Hyphomicrobiales</taxon>
        <taxon>Tepidamorphaceae</taxon>
        <taxon>Lutibaculum</taxon>
    </lineage>
</organism>
<dbReference type="GO" id="GO:0045329">
    <property type="term" value="P:carnitine biosynthetic process"/>
    <property type="evidence" value="ECO:0007669"/>
    <property type="project" value="TreeGrafter"/>
</dbReference>
<keyword evidence="4" id="KW-0479">Metal-binding</keyword>
<evidence type="ECO:0000259" key="8">
    <source>
        <dbReference type="Pfam" id="PF02668"/>
    </source>
</evidence>
<dbReference type="RefSeq" id="WP_023432653.1">
    <property type="nucleotide sequence ID" value="NZ_AWXZ01000035.1"/>
</dbReference>
<dbReference type="PANTHER" id="PTHR10696:SF51">
    <property type="entry name" value="TRIMETHYLLYSINE DIOXYGENASE, MITOCHONDRIAL"/>
    <property type="match status" value="1"/>
</dbReference>
<reference evidence="9 10" key="1">
    <citation type="journal article" date="2014" name="Genome Announc.">
        <title>Draft Genome Sequence of Lutibaculum baratangense Strain AMV1T, Isolated from a Mud Volcano in Andamans, India.</title>
        <authorList>
            <person name="Singh A."/>
            <person name="Sreenivas A."/>
            <person name="Sathyanarayana Reddy G."/>
            <person name="Pinnaka A.K."/>
            <person name="Shivaji S."/>
        </authorList>
    </citation>
    <scope>NUCLEOTIDE SEQUENCE [LARGE SCALE GENOMIC DNA]</scope>
    <source>
        <strain evidence="9 10">AMV1</strain>
    </source>
</reference>
<proteinExistence type="inferred from homology"/>
<name>V4RLF8_9HYPH</name>
<evidence type="ECO:0000313" key="10">
    <source>
        <dbReference type="Proteomes" id="UP000017819"/>
    </source>
</evidence>
<dbReference type="EMBL" id="AWXZ01000035">
    <property type="protein sequence ID" value="ESR24075.1"/>
    <property type="molecule type" value="Genomic_DNA"/>
</dbReference>
<evidence type="ECO:0000256" key="7">
    <source>
        <dbReference type="ARBA" id="ARBA00023004"/>
    </source>
</evidence>
<dbReference type="OrthoDB" id="979809at2"/>
<dbReference type="eggNOG" id="COG2175">
    <property type="taxonomic scope" value="Bacteria"/>
</dbReference>
<dbReference type="Pfam" id="PF02668">
    <property type="entry name" value="TauD"/>
    <property type="match status" value="1"/>
</dbReference>
<evidence type="ECO:0000256" key="4">
    <source>
        <dbReference type="ARBA" id="ARBA00022723"/>
    </source>
</evidence>
<dbReference type="STRING" id="631454.N177_2524"/>
<keyword evidence="6" id="KW-0560">Oxidoreductase</keyword>
<dbReference type="Gene3D" id="3.30.2020.30">
    <property type="match status" value="1"/>
</dbReference>
<dbReference type="GO" id="GO:0016706">
    <property type="term" value="F:2-oxoglutarate-dependent dioxygenase activity"/>
    <property type="evidence" value="ECO:0007669"/>
    <property type="project" value="UniProtKB-ARBA"/>
</dbReference>
<gene>
    <name evidence="9" type="ORF">N177_2524</name>
</gene>
<dbReference type="Gene3D" id="3.60.130.10">
    <property type="entry name" value="Clavaminate synthase-like"/>
    <property type="match status" value="1"/>
</dbReference>
<dbReference type="GO" id="GO:0046872">
    <property type="term" value="F:metal ion binding"/>
    <property type="evidence" value="ECO:0007669"/>
    <property type="project" value="UniProtKB-KW"/>
</dbReference>
<evidence type="ECO:0000256" key="6">
    <source>
        <dbReference type="ARBA" id="ARBA00023002"/>
    </source>
</evidence>
<dbReference type="AlphaFoldDB" id="V4RLF8"/>
<keyword evidence="5 9" id="KW-0223">Dioxygenase</keyword>
<dbReference type="InterPro" id="IPR038492">
    <property type="entry name" value="GBBH-like_N_sf"/>
</dbReference>
<keyword evidence="7" id="KW-0408">Iron</keyword>
<dbReference type="PATRIC" id="fig|631454.5.peg.2493"/>
<evidence type="ECO:0000256" key="2">
    <source>
        <dbReference type="ARBA" id="ARBA00001961"/>
    </source>
</evidence>
<dbReference type="PANTHER" id="PTHR10696">
    <property type="entry name" value="GAMMA-BUTYROBETAINE HYDROXYLASE-RELATED"/>
    <property type="match status" value="1"/>
</dbReference>
<comment type="cofactor">
    <cofactor evidence="1">
        <name>Fe(2+)</name>
        <dbReference type="ChEBI" id="CHEBI:29033"/>
    </cofactor>
</comment>
<evidence type="ECO:0000256" key="5">
    <source>
        <dbReference type="ARBA" id="ARBA00022964"/>
    </source>
</evidence>
<comment type="caution">
    <text evidence="9">The sequence shown here is derived from an EMBL/GenBank/DDBJ whole genome shotgun (WGS) entry which is preliminary data.</text>
</comment>
<sequence>MNVMTAPVASAVTLGTKGLTLSLSKGDAYFNYYWLRDNDPTSFNPETRERSFDIFHLSEAPVARSATVEGDALLIDWANEDHTTRMPLEWLEAYAGGNRRPDPADLARRPWYGDHYPEVARFTHAEVTSDGEKRRQWLEALIVEGVAVVTEMPDTDAALTELANQMGQVRPTFFGTYFDVKTHINPTNTAYTASALELHTDTPAEEHAPGIQLLHMRANTVEGGRNLFGDGMAAANDFREIDPKGFRLLAETDVPFYCEHDDYDMRSWQRIIELDQYGEVSGLTISQHMLDLVDLPQTLLDDWYPAFCRFGKLLQDDKYVMRFTLKAGECIVFDNHRIVHGRAAYTASSGDRYIRGCYTDRAEMRSTYRALVAEGRFKR</sequence>
<keyword evidence="10" id="KW-1185">Reference proteome</keyword>
<dbReference type="InterPro" id="IPR050411">
    <property type="entry name" value="AlphaKG_dependent_hydroxylases"/>
</dbReference>